<dbReference type="CDD" id="cd20546">
    <property type="entry name" value="CYCLIN_SpCG1C_ScCTK2-like_rpt2"/>
    <property type="match status" value="1"/>
</dbReference>
<accession>B2AXX3</accession>
<dbReference type="RefSeq" id="XP_001908574.1">
    <property type="nucleotide sequence ID" value="XM_001908539.1"/>
</dbReference>
<dbReference type="GO" id="GO:0006357">
    <property type="term" value="P:regulation of transcription by RNA polymerase II"/>
    <property type="evidence" value="ECO:0007669"/>
    <property type="project" value="InterPro"/>
</dbReference>
<dbReference type="HOGENOM" id="CLU_022000_7_1_1"/>
<dbReference type="STRING" id="515849.B2AXX3"/>
<gene>
    <name evidence="4" type="ORF">PODANS_1_9130</name>
</gene>
<feature type="compositionally biased region" description="Low complexity" evidence="2">
    <location>
        <begin position="378"/>
        <end position="387"/>
    </location>
</feature>
<dbReference type="InterPro" id="IPR043198">
    <property type="entry name" value="Cyclin/Ssn8"/>
</dbReference>
<dbReference type="SUPFAM" id="SSF47954">
    <property type="entry name" value="Cyclin-like"/>
    <property type="match status" value="2"/>
</dbReference>
<evidence type="ECO:0000256" key="2">
    <source>
        <dbReference type="SAM" id="MobiDB-lite"/>
    </source>
</evidence>
<reference evidence="6" key="3">
    <citation type="journal article" date="2014" name="Genetics">
        <title>Maintaining two mating types: Structure of the mating type locus and its role in heterokaryosis in Podospora anserina.</title>
        <authorList>
            <person name="Grognet P."/>
            <person name="Bidard F."/>
            <person name="Kuchly C."/>
            <person name="Tong L.C.H."/>
            <person name="Coppin E."/>
            <person name="Benkhali J.A."/>
            <person name="Couloux A."/>
            <person name="Wincker P."/>
            <person name="Debuchy R."/>
            <person name="Silar P."/>
        </authorList>
    </citation>
    <scope>GENOME REANNOTATION</scope>
    <source>
        <strain evidence="6">S / ATCC MYA-4624 / DSM 980 / FGSC 10383</strain>
    </source>
</reference>
<feature type="coiled-coil region" evidence="1">
    <location>
        <begin position="451"/>
        <end position="478"/>
    </location>
</feature>
<evidence type="ECO:0000313" key="6">
    <source>
        <dbReference type="Proteomes" id="UP000001197"/>
    </source>
</evidence>
<protein>
    <submittedName>
        <fullName evidence="5">Cyclin</fullName>
    </submittedName>
    <submittedName>
        <fullName evidence="4">Podospora anserina S mat+ genomic DNA chromosome 1, supercontig 2</fullName>
    </submittedName>
</protein>
<dbReference type="EMBL" id="CU633901">
    <property type="protein sequence ID" value="CAP69247.1"/>
    <property type="molecule type" value="Genomic_DNA"/>
</dbReference>
<dbReference type="eggNOG" id="KOG0834">
    <property type="taxonomic scope" value="Eukaryota"/>
</dbReference>
<feature type="compositionally biased region" description="Low complexity" evidence="2">
    <location>
        <begin position="359"/>
        <end position="369"/>
    </location>
</feature>
<keyword evidence="3" id="KW-1133">Transmembrane helix</keyword>
<keyword evidence="3" id="KW-0472">Membrane</keyword>
<proteinExistence type="predicted"/>
<dbReference type="Gene3D" id="1.10.472.10">
    <property type="entry name" value="Cyclin-like"/>
    <property type="match status" value="2"/>
</dbReference>
<reference evidence="5" key="4">
    <citation type="submission" date="2015-04" db="EMBL/GenBank/DDBJ databases">
        <title>Maintaining two mating types: Structure of the mating type locus and its role in heterokaryosis in Podospora anserina.</title>
        <authorList>
            <person name="Grognet P."/>
            <person name="Bidard F."/>
            <person name="Kuchly C."/>
            <person name="Chan Ho Tong L."/>
            <person name="Coppin E."/>
            <person name="Ait Benkhali J."/>
            <person name="Couloux A."/>
            <person name="Wincker P."/>
            <person name="Debuchy R."/>
            <person name="Silar P."/>
        </authorList>
    </citation>
    <scope>NUCLEOTIDE SEQUENCE</scope>
</reference>
<dbReference type="InterPro" id="IPR036915">
    <property type="entry name" value="Cyclin-like_sf"/>
</dbReference>
<evidence type="ECO:0000256" key="3">
    <source>
        <dbReference type="SAM" id="Phobius"/>
    </source>
</evidence>
<dbReference type="OrthoDB" id="25002at2759"/>
<reference evidence="4" key="2">
    <citation type="submission" date="2008-07" db="EMBL/GenBank/DDBJ databases">
        <authorList>
            <person name="Genoscope - CEA"/>
        </authorList>
    </citation>
    <scope>NUCLEOTIDE SEQUENCE</scope>
    <source>
        <strain evidence="4">S mat+</strain>
    </source>
</reference>
<reference evidence="4 6" key="1">
    <citation type="journal article" date="2008" name="Genome Biol.">
        <title>The genome sequence of the model ascomycete fungus Podospora anserina.</title>
        <authorList>
            <person name="Espagne E."/>
            <person name="Lespinet O."/>
            <person name="Malagnac F."/>
            <person name="Da Silva C."/>
            <person name="Jaillon O."/>
            <person name="Porcel B.M."/>
            <person name="Couloux A."/>
            <person name="Aury J.-M."/>
            <person name="Segurens B."/>
            <person name="Poulain J."/>
            <person name="Anthouard V."/>
            <person name="Grossetete S."/>
            <person name="Khalili H."/>
            <person name="Coppin E."/>
            <person name="Dequard-Chablat M."/>
            <person name="Picard M."/>
            <person name="Contamine V."/>
            <person name="Arnaise S."/>
            <person name="Bourdais A."/>
            <person name="Berteaux-Lecellier V."/>
            <person name="Gautheret D."/>
            <person name="de Vries R.P."/>
            <person name="Battaglia E."/>
            <person name="Coutinho P.M."/>
            <person name="Danchin E.G.J."/>
            <person name="Henrissat B."/>
            <person name="El Khoury R."/>
            <person name="Sainsard-Chanet A."/>
            <person name="Boivin A."/>
            <person name="Pinan-Lucarre B."/>
            <person name="Sellem C.H."/>
            <person name="Debuchy R."/>
            <person name="Wincker P."/>
            <person name="Weissenbach J."/>
            <person name="Silar P."/>
        </authorList>
    </citation>
    <scope>NUCLEOTIDE SEQUENCE [LARGE SCALE GENOMIC DNA]</scope>
    <source>
        <strain evidence="6">S / ATCC MYA-4624 / DSM 980 / FGSC 10383</strain>
        <strain evidence="4">S mat+</strain>
    </source>
</reference>
<keyword evidence="3" id="KW-0812">Transmembrane</keyword>
<dbReference type="AlphaFoldDB" id="B2AXX3"/>
<evidence type="ECO:0000313" key="4">
    <source>
        <dbReference type="EMBL" id="CAP69247.1"/>
    </source>
</evidence>
<keyword evidence="1" id="KW-0175">Coiled coil</keyword>
<dbReference type="GO" id="GO:0016538">
    <property type="term" value="F:cyclin-dependent protein serine/threonine kinase regulator activity"/>
    <property type="evidence" value="ECO:0007669"/>
    <property type="project" value="InterPro"/>
</dbReference>
<sequence>MSSSNNFDRYRPPREAPAHPPKPPFIAEYNNTSQSSSPATTGRRREGGGGVPPAVPSPPVYSSRTSPPPPPRPLRSAPSPAMSSPQRSQQQRREQWLFTLDEVKSTPSIMDGLPIGEERLRRAKGVNFIYQAGMLLELPQITIWVAAVFFHRFYMRYSMVEQNGGIHHYVRRVFIFLGELDETELTTRKNDLEYRRHVVEYWRWRDSILAFEEIMLETLTFDLMINNPYGEIFDLLAELDLIKNHKLRDGVWAFCNDACLTVLPLVLSTREVAISAIFFSATVNKVQIGDVRGQSWWVYLGGTEEMAALGVNLMCEFYRENPLRKQEKRPPSPEFRLESTRRRGDVAFGLGGMMEVDSPGTGTPTPVGTDRAGTQSPGRGRVNGNGVVKEEEGGVKREGSSSAEERRAAAVRASVENGDSDAALKAAANELGVHENGDGGGGGLVSPGPMLAAIKRKSAELEDAVDAAEREAKKIKLQDDEDEGEIKGS</sequence>
<organism evidence="4">
    <name type="scientific">Podospora anserina (strain S / ATCC MYA-4624 / DSM 980 / FGSC 10383)</name>
    <name type="common">Pleurage anserina</name>
    <dbReference type="NCBI Taxonomy" id="515849"/>
    <lineage>
        <taxon>Eukaryota</taxon>
        <taxon>Fungi</taxon>
        <taxon>Dikarya</taxon>
        <taxon>Ascomycota</taxon>
        <taxon>Pezizomycotina</taxon>
        <taxon>Sordariomycetes</taxon>
        <taxon>Sordariomycetidae</taxon>
        <taxon>Sordariales</taxon>
        <taxon>Podosporaceae</taxon>
        <taxon>Podospora</taxon>
        <taxon>Podospora anserina</taxon>
    </lineage>
</organism>
<feature type="compositionally biased region" description="Polar residues" evidence="2">
    <location>
        <begin position="29"/>
        <end position="40"/>
    </location>
</feature>
<evidence type="ECO:0000313" key="5">
    <source>
        <dbReference type="EMBL" id="CDP23269.1"/>
    </source>
</evidence>
<dbReference type="KEGG" id="pan:PODANSg5609"/>
<feature type="compositionally biased region" description="Basic and acidic residues" evidence="2">
    <location>
        <begin position="388"/>
        <end position="408"/>
    </location>
</feature>
<feature type="region of interest" description="Disordered" evidence="2">
    <location>
        <begin position="1"/>
        <end position="93"/>
    </location>
</feature>
<dbReference type="PANTHER" id="PTHR10026">
    <property type="entry name" value="CYCLIN"/>
    <property type="match status" value="1"/>
</dbReference>
<evidence type="ECO:0000256" key="1">
    <source>
        <dbReference type="SAM" id="Coils"/>
    </source>
</evidence>
<dbReference type="VEuPathDB" id="FungiDB:PODANS_1_9130"/>
<feature type="transmembrane region" description="Helical" evidence="3">
    <location>
        <begin position="128"/>
        <end position="150"/>
    </location>
</feature>
<name>B2AXX3_PODAN</name>
<dbReference type="GeneID" id="6192923"/>
<feature type="compositionally biased region" description="Low complexity" evidence="2">
    <location>
        <begin position="74"/>
        <end position="89"/>
    </location>
</feature>
<feature type="compositionally biased region" description="Basic and acidic residues" evidence="2">
    <location>
        <begin position="8"/>
        <end position="17"/>
    </location>
</feature>
<dbReference type="EMBL" id="FO904936">
    <property type="protein sequence ID" value="CDP23269.1"/>
    <property type="molecule type" value="Genomic_DNA"/>
</dbReference>
<feature type="region of interest" description="Disordered" evidence="2">
    <location>
        <begin position="350"/>
        <end position="414"/>
    </location>
</feature>
<keyword evidence="6" id="KW-1185">Reference proteome</keyword>
<dbReference type="Proteomes" id="UP000001197">
    <property type="component" value="Chromosome 1"/>
</dbReference>